<feature type="non-terminal residue" evidence="2">
    <location>
        <position position="1"/>
    </location>
</feature>
<evidence type="ECO:0000259" key="1">
    <source>
        <dbReference type="PROSITE" id="PS50853"/>
    </source>
</evidence>
<dbReference type="SUPFAM" id="SSF49265">
    <property type="entry name" value="Fibronectin type III"/>
    <property type="match status" value="1"/>
</dbReference>
<proteinExistence type="predicted"/>
<dbReference type="Gene3D" id="2.60.40.10">
    <property type="entry name" value="Immunoglobulins"/>
    <property type="match status" value="1"/>
</dbReference>
<sequence>PHSVESLRATEDSVTLCWLAPTAGRVQGYLVRFRESLQDLISRELNLTAQSLHRFKV</sequence>
<dbReference type="AlphaFoldDB" id="A0A7R9FSZ2"/>
<evidence type="ECO:0000313" key="3">
    <source>
        <dbReference type="Proteomes" id="UP000677054"/>
    </source>
</evidence>
<keyword evidence="3" id="KW-1185">Reference proteome</keyword>
<dbReference type="InterPro" id="IPR013783">
    <property type="entry name" value="Ig-like_fold"/>
</dbReference>
<dbReference type="EMBL" id="CAJPEV010006426">
    <property type="protein sequence ID" value="CAG0904115.1"/>
    <property type="molecule type" value="Genomic_DNA"/>
</dbReference>
<organism evidence="2">
    <name type="scientific">Darwinula stevensoni</name>
    <dbReference type="NCBI Taxonomy" id="69355"/>
    <lineage>
        <taxon>Eukaryota</taxon>
        <taxon>Metazoa</taxon>
        <taxon>Ecdysozoa</taxon>
        <taxon>Arthropoda</taxon>
        <taxon>Crustacea</taxon>
        <taxon>Oligostraca</taxon>
        <taxon>Ostracoda</taxon>
        <taxon>Podocopa</taxon>
        <taxon>Podocopida</taxon>
        <taxon>Darwinulocopina</taxon>
        <taxon>Darwinuloidea</taxon>
        <taxon>Darwinulidae</taxon>
        <taxon>Darwinula</taxon>
    </lineage>
</organism>
<reference evidence="2" key="1">
    <citation type="submission" date="2020-11" db="EMBL/GenBank/DDBJ databases">
        <authorList>
            <person name="Tran Van P."/>
        </authorList>
    </citation>
    <scope>NUCLEOTIDE SEQUENCE</scope>
</reference>
<feature type="domain" description="Fibronectin type-III" evidence="1">
    <location>
        <begin position="1"/>
        <end position="57"/>
    </location>
</feature>
<dbReference type="PROSITE" id="PS50853">
    <property type="entry name" value="FN3"/>
    <property type="match status" value="1"/>
</dbReference>
<dbReference type="Proteomes" id="UP000677054">
    <property type="component" value="Unassembled WGS sequence"/>
</dbReference>
<dbReference type="CDD" id="cd00063">
    <property type="entry name" value="FN3"/>
    <property type="match status" value="1"/>
</dbReference>
<dbReference type="InterPro" id="IPR003961">
    <property type="entry name" value="FN3_dom"/>
</dbReference>
<name>A0A7R9FSZ2_9CRUS</name>
<gene>
    <name evidence="2" type="ORF">DSTB1V02_LOCUS13448</name>
</gene>
<dbReference type="InterPro" id="IPR036116">
    <property type="entry name" value="FN3_sf"/>
</dbReference>
<dbReference type="EMBL" id="LR905943">
    <property type="protein sequence ID" value="CAD7253701.1"/>
    <property type="molecule type" value="Genomic_DNA"/>
</dbReference>
<protein>
    <recommendedName>
        <fullName evidence="1">Fibronectin type-III domain-containing protein</fullName>
    </recommendedName>
</protein>
<accession>A0A7R9FSZ2</accession>
<evidence type="ECO:0000313" key="2">
    <source>
        <dbReference type="EMBL" id="CAD7253701.1"/>
    </source>
</evidence>